<gene>
    <name evidence="2" type="ORF">K8V65_04440</name>
</gene>
<evidence type="ECO:0000313" key="2">
    <source>
        <dbReference type="EMBL" id="HJF84889.1"/>
    </source>
</evidence>
<reference evidence="2" key="1">
    <citation type="journal article" date="2021" name="PeerJ">
        <title>Extensive microbial diversity within the chicken gut microbiome revealed by metagenomics and culture.</title>
        <authorList>
            <person name="Gilroy R."/>
            <person name="Ravi A."/>
            <person name="Getino M."/>
            <person name="Pursley I."/>
            <person name="Horton D.L."/>
            <person name="Alikhan N.F."/>
            <person name="Baker D."/>
            <person name="Gharbi K."/>
            <person name="Hall N."/>
            <person name="Watson M."/>
            <person name="Adriaenssens E.M."/>
            <person name="Foster-Nyarko E."/>
            <person name="Jarju S."/>
            <person name="Secka A."/>
            <person name="Antonio M."/>
            <person name="Oren A."/>
            <person name="Chaudhuri R.R."/>
            <person name="La Ragione R."/>
            <person name="Hildebrand F."/>
            <person name="Pallen M.J."/>
        </authorList>
    </citation>
    <scope>NUCLEOTIDE SEQUENCE</scope>
    <source>
        <strain evidence="2">7318</strain>
    </source>
</reference>
<evidence type="ECO:0000313" key="3">
    <source>
        <dbReference type="Proteomes" id="UP000780768"/>
    </source>
</evidence>
<dbReference type="EMBL" id="DYVR01000116">
    <property type="protein sequence ID" value="HJF84889.1"/>
    <property type="molecule type" value="Genomic_DNA"/>
</dbReference>
<dbReference type="AlphaFoldDB" id="A0A921HMM7"/>
<evidence type="ECO:0000256" key="1">
    <source>
        <dbReference type="SAM" id="Phobius"/>
    </source>
</evidence>
<organism evidence="2 3">
    <name type="scientific">Megamonas hypermegale</name>
    <dbReference type="NCBI Taxonomy" id="158847"/>
    <lineage>
        <taxon>Bacteria</taxon>
        <taxon>Bacillati</taxon>
        <taxon>Bacillota</taxon>
        <taxon>Negativicutes</taxon>
        <taxon>Selenomonadales</taxon>
        <taxon>Selenomonadaceae</taxon>
        <taxon>Megamonas</taxon>
    </lineage>
</organism>
<dbReference type="Pfam" id="PF04977">
    <property type="entry name" value="DivIC"/>
    <property type="match status" value="1"/>
</dbReference>
<dbReference type="InterPro" id="IPR007060">
    <property type="entry name" value="FtsL/DivIC"/>
</dbReference>
<sequence length="95" mass="11119">MTILRKIIERFVILSFVLIIAYLGFIIVKQEVYMTELNQETVVTQSRLDKAKQINDKLKQEKANLEKRDYIEKVAREELGMTKPGEVPYISSENK</sequence>
<dbReference type="Proteomes" id="UP000780768">
    <property type="component" value="Unassembled WGS sequence"/>
</dbReference>
<name>A0A921HMM7_9FIRM</name>
<feature type="transmembrane region" description="Helical" evidence="1">
    <location>
        <begin position="7"/>
        <end position="28"/>
    </location>
</feature>
<reference evidence="2" key="2">
    <citation type="submission" date="2021-09" db="EMBL/GenBank/DDBJ databases">
        <authorList>
            <person name="Gilroy R."/>
        </authorList>
    </citation>
    <scope>NUCLEOTIDE SEQUENCE</scope>
    <source>
        <strain evidence="2">7318</strain>
    </source>
</reference>
<keyword evidence="1" id="KW-1133">Transmembrane helix</keyword>
<comment type="caution">
    <text evidence="2">The sequence shown here is derived from an EMBL/GenBank/DDBJ whole genome shotgun (WGS) entry which is preliminary data.</text>
</comment>
<keyword evidence="1" id="KW-0812">Transmembrane</keyword>
<accession>A0A921HMM7</accession>
<protein>
    <submittedName>
        <fullName evidence="2">Septum formation initiator family protein</fullName>
    </submittedName>
</protein>
<dbReference type="RefSeq" id="WP_304153714.1">
    <property type="nucleotide sequence ID" value="NZ_CASFWR010000013.1"/>
</dbReference>
<keyword evidence="1" id="KW-0472">Membrane</keyword>
<proteinExistence type="predicted"/>